<evidence type="ECO:0000313" key="5">
    <source>
        <dbReference type="EMBL" id="KAF9583645.1"/>
    </source>
</evidence>
<protein>
    <recommendedName>
        <fullName evidence="4">PXA domain-containing protein</fullName>
    </recommendedName>
</protein>
<feature type="compositionally biased region" description="Low complexity" evidence="2">
    <location>
        <begin position="1010"/>
        <end position="1028"/>
    </location>
</feature>
<feature type="region of interest" description="Disordered" evidence="2">
    <location>
        <begin position="1255"/>
        <end position="1274"/>
    </location>
</feature>
<sequence length="1345" mass="146557">MSTLQDNGHPSPHPHPQCAQSASAPESTPVTLDTPEAPITDTLAPTAVSDPSATLQSSIPTRSMHESEQTIASNCDPDKLPGSNDPVSGPPTPQHCKERVSEDGLTLSDLLEAIKTRIAQRDERETTLVAVGVGLIAIRYCLPGFNWATILVGLLGVGVGAFGVAFFLLSAPEATRHKRASTLAQLGLHRDQQLALVDGVPTWSTVSEKEPCLQQSIKLPETNTEEYSRVAISDDIDPMFEEMITFALRDFVNVPVGLVSVGQHNIPLRASMVAMVMNLSKRLSSMRLPETALLGVFGLQNSFIVHLRAYRELRASKMPIEEYVRTHANPDSVLGRCYHKEERLKQFRSTAKAVCQALLSRNDQQSKALFAVMQEIMATHVLESTLDHICDPDFINMSIIEYFSAPLGGGTKQGAGSVAEAEDETRMKQAVETSTAQDAPMNSLADSILLNAARLMDDSGYERQSSDPNLRPETNVPSAQPQRSGDGKRPSTRSTMDDRTVTASRPPATPTLRNVLTDRNNHMDLYQEFMAYLQVWDAMDLAQFWLMIDIFHRQIEQGMLSDFEDIQREADNIFMTYCGPDLDKNVTGIRDAKSGNLLKSLKKNMQRNPATCLQEAQEWALSTLEAQYWVPFEMKRTSQSTSNTGSARTSSVEEGSLEANHVRASVPQSTTPPPVPISVSTPPLDDDIKSQMPPVVARPIIEEIYLSDMVHRRPKTLMSNADLSYMVEVQTRGGQGWMVTRTFQQLEQLQLALIQQFPVVQRTVFPRWRLQPSDKVCNGLQNFLQAMLKIPEVKESDKFSWFLSKEFDQSPDGVTPGATTAGAVFGSNGSLATAFSPLADQSKATFGIATQGAKTALRQASEASLTAGRFFKSLGGVVSSSSPQLLGEDRNSRGSFESIRSTRSINSLVDQLPPVAQQPHQVSPHGLLSAPPTPAPRKQPIPQENDTPQTLNGRTGDIYRADAQRSDITPIGSPELHSEPLVAINAGRQTRPLDASGASQDMATPGPRAPSRSSTMQSSLSSSPSLLPHQAPTVPVLDSSNLTASATTCASPKDVSAPMDSALPTSVSPPVVKPPPRLTLLSNDELDLLIETTFTVLEDMMDFSKGQSIRRMAFGVLRELVRKSYRAAINQTFSEWVKQNTSHESAVELVRWMKDDLLWPNGEWPLPESVAADTAKMLSSGSGISQELLSQLSSTSSGMSNEEKDYFQVGEDQYEVGRDGIAVKVMSSSRPPSIAESTTSATTLATSATAPVSSAQVTPVKDQGVTAPVNPTPLGARTLQEKEATRDKARELVKMMLPGSLVTVLGKEAVLRGLVDVFELFQIKELNLGLALSVLEMTIRLVLTR</sequence>
<evidence type="ECO:0000256" key="1">
    <source>
        <dbReference type="ARBA" id="ARBA00010883"/>
    </source>
</evidence>
<organism evidence="5 6">
    <name type="scientific">Lunasporangiospora selenospora</name>
    <dbReference type="NCBI Taxonomy" id="979761"/>
    <lineage>
        <taxon>Eukaryota</taxon>
        <taxon>Fungi</taxon>
        <taxon>Fungi incertae sedis</taxon>
        <taxon>Mucoromycota</taxon>
        <taxon>Mortierellomycotina</taxon>
        <taxon>Mortierellomycetes</taxon>
        <taxon>Mortierellales</taxon>
        <taxon>Mortierellaceae</taxon>
        <taxon>Lunasporangiospora</taxon>
    </lineage>
</organism>
<feature type="region of interest" description="Disordered" evidence="2">
    <location>
        <begin position="992"/>
        <end position="1073"/>
    </location>
</feature>
<feature type="compositionally biased region" description="Polar residues" evidence="2">
    <location>
        <begin position="49"/>
        <end position="61"/>
    </location>
</feature>
<feature type="region of interest" description="Disordered" evidence="2">
    <location>
        <begin position="459"/>
        <end position="514"/>
    </location>
</feature>
<dbReference type="Gene3D" id="3.30.1520.10">
    <property type="entry name" value="Phox-like domain"/>
    <property type="match status" value="1"/>
</dbReference>
<dbReference type="InterPro" id="IPR003114">
    <property type="entry name" value="Phox_assoc"/>
</dbReference>
<feature type="transmembrane region" description="Helical" evidence="3">
    <location>
        <begin position="148"/>
        <end position="169"/>
    </location>
</feature>
<dbReference type="SUPFAM" id="SSF48097">
    <property type="entry name" value="Regulator of G-protein signaling, RGS"/>
    <property type="match status" value="1"/>
</dbReference>
<keyword evidence="6" id="KW-1185">Reference proteome</keyword>
<feature type="compositionally biased region" description="Polar residues" evidence="2">
    <location>
        <begin position="18"/>
        <end position="31"/>
    </location>
</feature>
<dbReference type="InterPro" id="IPR044926">
    <property type="entry name" value="RGS_subdomain_2"/>
</dbReference>
<gene>
    <name evidence="5" type="ORF">BGW38_008956</name>
</gene>
<dbReference type="SMART" id="SM00313">
    <property type="entry name" value="PXA"/>
    <property type="match status" value="1"/>
</dbReference>
<accession>A0A9P6KGD1</accession>
<dbReference type="Pfam" id="PF08628">
    <property type="entry name" value="Nexin_C"/>
    <property type="match status" value="2"/>
</dbReference>
<dbReference type="EMBL" id="JAABOA010000637">
    <property type="protein sequence ID" value="KAF9583645.1"/>
    <property type="molecule type" value="Genomic_DNA"/>
</dbReference>
<dbReference type="Pfam" id="PF02194">
    <property type="entry name" value="PXA"/>
    <property type="match status" value="1"/>
</dbReference>
<dbReference type="InterPro" id="IPR013937">
    <property type="entry name" value="Sorting_nexin_C"/>
</dbReference>
<dbReference type="PANTHER" id="PTHR22775:SF3">
    <property type="entry name" value="SORTING NEXIN-13"/>
    <property type="match status" value="1"/>
</dbReference>
<name>A0A9P6KGD1_9FUNG</name>
<feature type="region of interest" description="Disordered" evidence="2">
    <location>
        <begin position="917"/>
        <end position="955"/>
    </location>
</feature>
<proteinExistence type="inferred from homology"/>
<keyword evidence="3" id="KW-1133">Transmembrane helix</keyword>
<feature type="region of interest" description="Disordered" evidence="2">
    <location>
        <begin position="1"/>
        <end position="101"/>
    </location>
</feature>
<dbReference type="GO" id="GO:0035091">
    <property type="term" value="F:phosphatidylinositol binding"/>
    <property type="evidence" value="ECO:0007669"/>
    <property type="project" value="InterPro"/>
</dbReference>
<feature type="region of interest" description="Disordered" evidence="2">
    <location>
        <begin position="638"/>
        <end position="675"/>
    </location>
</feature>
<evidence type="ECO:0000313" key="6">
    <source>
        <dbReference type="Proteomes" id="UP000780801"/>
    </source>
</evidence>
<feature type="compositionally biased region" description="Polar residues" evidence="2">
    <location>
        <begin position="1038"/>
        <end position="1050"/>
    </location>
</feature>
<evidence type="ECO:0000259" key="4">
    <source>
        <dbReference type="PROSITE" id="PS51207"/>
    </source>
</evidence>
<dbReference type="Proteomes" id="UP000780801">
    <property type="component" value="Unassembled WGS sequence"/>
</dbReference>
<evidence type="ECO:0000256" key="2">
    <source>
        <dbReference type="SAM" id="MobiDB-lite"/>
    </source>
</evidence>
<keyword evidence="3" id="KW-0812">Transmembrane</keyword>
<dbReference type="Pfam" id="PF00787">
    <property type="entry name" value="PX"/>
    <property type="match status" value="1"/>
</dbReference>
<feature type="compositionally biased region" description="Polar residues" evidence="2">
    <location>
        <begin position="638"/>
        <end position="653"/>
    </location>
</feature>
<dbReference type="PROSITE" id="PS51207">
    <property type="entry name" value="PXA"/>
    <property type="match status" value="1"/>
</dbReference>
<dbReference type="Gene3D" id="1.10.167.10">
    <property type="entry name" value="Regulator of G-protein Signalling 4, domain 2"/>
    <property type="match status" value="1"/>
</dbReference>
<reference evidence="5" key="1">
    <citation type="journal article" date="2020" name="Fungal Divers.">
        <title>Resolving the Mortierellaceae phylogeny through synthesis of multi-gene phylogenetics and phylogenomics.</title>
        <authorList>
            <person name="Vandepol N."/>
            <person name="Liber J."/>
            <person name="Desiro A."/>
            <person name="Na H."/>
            <person name="Kennedy M."/>
            <person name="Barry K."/>
            <person name="Grigoriev I.V."/>
            <person name="Miller A.N."/>
            <person name="O'Donnell K."/>
            <person name="Stajich J.E."/>
            <person name="Bonito G."/>
        </authorList>
    </citation>
    <scope>NUCLEOTIDE SEQUENCE</scope>
    <source>
        <strain evidence="5">KOD1015</strain>
    </source>
</reference>
<dbReference type="OrthoDB" id="120967at2759"/>
<dbReference type="InterPro" id="IPR036871">
    <property type="entry name" value="PX_dom_sf"/>
</dbReference>
<comment type="caution">
    <text evidence="5">The sequence shown here is derived from an EMBL/GenBank/DDBJ whole genome shotgun (WGS) entry which is preliminary data.</text>
</comment>
<feature type="region of interest" description="Disordered" evidence="2">
    <location>
        <begin position="878"/>
        <end position="898"/>
    </location>
</feature>
<dbReference type="InterPro" id="IPR001683">
    <property type="entry name" value="PX_dom"/>
</dbReference>
<feature type="compositionally biased region" description="Basic and acidic residues" evidence="2">
    <location>
        <begin position="485"/>
        <end position="500"/>
    </location>
</feature>
<comment type="similarity">
    <text evidence="1">Belongs to the sorting nexin family.</text>
</comment>
<dbReference type="InterPro" id="IPR036305">
    <property type="entry name" value="RGS_sf"/>
</dbReference>
<evidence type="ECO:0000256" key="3">
    <source>
        <dbReference type="SAM" id="Phobius"/>
    </source>
</evidence>
<keyword evidence="3" id="KW-0472">Membrane</keyword>
<dbReference type="SUPFAM" id="SSF64268">
    <property type="entry name" value="PX domain"/>
    <property type="match status" value="1"/>
</dbReference>
<feature type="compositionally biased region" description="Polar residues" evidence="2">
    <location>
        <begin position="942"/>
        <end position="953"/>
    </location>
</feature>
<feature type="domain" description="PXA" evidence="4">
    <location>
        <begin position="233"/>
        <end position="407"/>
    </location>
</feature>
<dbReference type="PANTHER" id="PTHR22775">
    <property type="entry name" value="SORTING NEXIN"/>
    <property type="match status" value="1"/>
</dbReference>